<feature type="compositionally biased region" description="Low complexity" evidence="1">
    <location>
        <begin position="861"/>
        <end position="879"/>
    </location>
</feature>
<dbReference type="OrthoDB" id="3944128at2759"/>
<feature type="compositionally biased region" description="Polar residues" evidence="1">
    <location>
        <begin position="884"/>
        <end position="895"/>
    </location>
</feature>
<organism evidence="3 4">
    <name type="scientific">Cercospora kikuchii</name>
    <dbReference type="NCBI Taxonomy" id="84275"/>
    <lineage>
        <taxon>Eukaryota</taxon>
        <taxon>Fungi</taxon>
        <taxon>Dikarya</taxon>
        <taxon>Ascomycota</taxon>
        <taxon>Pezizomycotina</taxon>
        <taxon>Dothideomycetes</taxon>
        <taxon>Dothideomycetidae</taxon>
        <taxon>Mycosphaerellales</taxon>
        <taxon>Mycosphaerellaceae</taxon>
        <taxon>Cercospora</taxon>
    </lineage>
</organism>
<evidence type="ECO:0000313" key="4">
    <source>
        <dbReference type="Proteomes" id="UP000825890"/>
    </source>
</evidence>
<feature type="chain" id="PRO_5040251602" evidence="2">
    <location>
        <begin position="17"/>
        <end position="917"/>
    </location>
</feature>
<dbReference type="RefSeq" id="XP_044651823.1">
    <property type="nucleotide sequence ID" value="XM_044795888.1"/>
</dbReference>
<feature type="region of interest" description="Disordered" evidence="1">
    <location>
        <begin position="546"/>
        <end position="678"/>
    </location>
</feature>
<sequence>MSWRVVALLAPLCASAVSLRARNGTITNATIALSSSSSSSISTTTTAHLADFILQGLGQTTGEDEDGARIAESTSSSTASSSGVDLSTDSSRNGTTTPATITGATATGTPDRLASPTSTSSSSSSSPFPTFSIARQQNGTNSHGSITAFSGITTASTQGFAAASSCQTDLFSWLNASRAYISQHAAETSYHTEFSETIWTLKWPTSLASIGGGVTAASVTTLCDGNPRVVGSGQYLTWSTVTREVYTVTETHISGPYPTPAPCTIGAEECTQLHDWYETAKLKVLYANQTLYEPPCATSGSAIPSGKKSCQPPVVEGWGNFTNEVMAEHAQLLYWPVQVKDPTDDSLLCYKPNEAGVMRTAETIPGTRTGDGPNTMVTDGVTITSPMIAMVYTNVGRADGCGPHISKTIRTMQPEHLSSIRRAPDGGAPRYPFDYSHLNWLCDSGNGTWTTQYVQEGERCYQNVPAAAYFNGPQKWLQYFTNTAAVRGTEVQSWTILNDYEPYIIEEERFTKELHELYGTNAGWLQFGIWDPPVALIQHTAAAKPTLPVGWPATPTATTTQKYDPVSTPATPAHPVGTQLSETPSAVPDVISRPHTGDDDESTPAAPPQQNEGSSSARPQQGENHPAGSPNRPSNGSNNVGSGNQGNQNGEVPQPSHAPIQGDANAGQNSGQHEEQPPAPILAIGSMTLTQQPANPLATSVVFQDAKTTIIVQVPAPGGSAKAVTIDSWTLTPSAAPGGEHVFQNAETAFTVHAAPQANPTPNDNDNVAPAQTPAAAMHDANAILTLNSMTFTASPAADHEVLFNAQTTITIHMGEAATVESHEISAVMSDGLPRLAVSSVMQKQSETRIDGVAAATAASSTSPASQASAATSVATKATGEAPSETSAVGSSTGGSEHVIPSLIISIISIAFACFLL</sequence>
<dbReference type="EMBL" id="BOLY01000001">
    <property type="protein sequence ID" value="GIZ37336.1"/>
    <property type="molecule type" value="Genomic_DNA"/>
</dbReference>
<dbReference type="AlphaFoldDB" id="A0A9P3F7L2"/>
<dbReference type="Proteomes" id="UP000825890">
    <property type="component" value="Unassembled WGS sequence"/>
</dbReference>
<feature type="region of interest" description="Disordered" evidence="1">
    <location>
        <begin position="60"/>
        <end position="139"/>
    </location>
</feature>
<evidence type="ECO:0000256" key="1">
    <source>
        <dbReference type="SAM" id="MobiDB-lite"/>
    </source>
</evidence>
<feature type="region of interest" description="Disordered" evidence="1">
    <location>
        <begin position="861"/>
        <end position="896"/>
    </location>
</feature>
<accession>A0A9P3F7L2</accession>
<evidence type="ECO:0000313" key="3">
    <source>
        <dbReference type="EMBL" id="GIZ37336.1"/>
    </source>
</evidence>
<proteinExistence type="predicted"/>
<feature type="compositionally biased region" description="Polar residues" evidence="1">
    <location>
        <begin position="608"/>
        <end position="623"/>
    </location>
</feature>
<protein>
    <submittedName>
        <fullName evidence="3">Uncharacterized protein</fullName>
    </submittedName>
</protein>
<name>A0A9P3F7L2_9PEZI</name>
<reference evidence="3 4" key="1">
    <citation type="submission" date="2021-01" db="EMBL/GenBank/DDBJ databases">
        <title>Cercospora kikuchii MAFF 305040 whole genome shotgun sequence.</title>
        <authorList>
            <person name="Kashiwa T."/>
            <person name="Suzuki T."/>
        </authorList>
    </citation>
    <scope>NUCLEOTIDE SEQUENCE [LARGE SCALE GENOMIC DNA]</scope>
    <source>
        <strain evidence="3 4">MAFF 305040</strain>
    </source>
</reference>
<keyword evidence="4" id="KW-1185">Reference proteome</keyword>
<feature type="signal peptide" evidence="2">
    <location>
        <begin position="1"/>
        <end position="16"/>
    </location>
</feature>
<comment type="caution">
    <text evidence="3">The sequence shown here is derived from an EMBL/GenBank/DDBJ whole genome shotgun (WGS) entry which is preliminary data.</text>
</comment>
<gene>
    <name evidence="3" type="ORF">CKM354_000078600</name>
</gene>
<feature type="compositionally biased region" description="Low complexity" evidence="1">
    <location>
        <begin position="73"/>
        <end position="132"/>
    </location>
</feature>
<dbReference type="GeneID" id="68286361"/>
<feature type="compositionally biased region" description="Low complexity" evidence="1">
    <location>
        <begin position="628"/>
        <end position="650"/>
    </location>
</feature>
<keyword evidence="2" id="KW-0732">Signal</keyword>
<evidence type="ECO:0000256" key="2">
    <source>
        <dbReference type="SAM" id="SignalP"/>
    </source>
</evidence>